<organism evidence="1 2">
    <name type="scientific">Micromonospora cathayae</name>
    <dbReference type="NCBI Taxonomy" id="3028804"/>
    <lineage>
        <taxon>Bacteria</taxon>
        <taxon>Bacillati</taxon>
        <taxon>Actinomycetota</taxon>
        <taxon>Actinomycetes</taxon>
        <taxon>Micromonosporales</taxon>
        <taxon>Micromonosporaceae</taxon>
        <taxon>Micromonospora</taxon>
    </lineage>
</organism>
<dbReference type="EMBL" id="CP118615">
    <property type="protein sequence ID" value="WDZ83803.1"/>
    <property type="molecule type" value="Genomic_DNA"/>
</dbReference>
<dbReference type="RefSeq" id="WP_275030361.1">
    <property type="nucleotide sequence ID" value="NZ_CP118615.1"/>
</dbReference>
<protein>
    <recommendedName>
        <fullName evidence="3">NIPSNAP protein</fullName>
    </recommendedName>
</protein>
<accession>A0ABY7ZLS0</accession>
<name>A0ABY7ZLS0_9ACTN</name>
<evidence type="ECO:0000313" key="1">
    <source>
        <dbReference type="EMBL" id="WDZ83803.1"/>
    </source>
</evidence>
<evidence type="ECO:0008006" key="3">
    <source>
        <dbReference type="Google" id="ProtNLM"/>
    </source>
</evidence>
<reference evidence="1 2" key="1">
    <citation type="submission" date="2023-02" db="EMBL/GenBank/DDBJ databases">
        <authorList>
            <person name="Mo P."/>
        </authorList>
    </citation>
    <scope>NUCLEOTIDE SEQUENCE [LARGE SCALE GENOMIC DNA]</scope>
    <source>
        <strain evidence="1 2">HUAS 3</strain>
    </source>
</reference>
<sequence>MNALPTVYLARMDVDPAMLLDFMTWYTHQHGPDLIAAGFYSVQGYQCRAGEPYILNVYEIPGSDIFYSEEYTRRRTPEHDRQRPAILAGVSNRSNTPYEQVATLGVELPARPWADGDRTGRIDATTVTTLGLAAPESADDAVLAWFRQGWASALAGSGFLRARLCRRAGRPHPARVSTQPRWLVLVEWPDLASAADAEPVELAAVAAAEVPFTEVAYNRAVRVLDLRN</sequence>
<evidence type="ECO:0000313" key="2">
    <source>
        <dbReference type="Proteomes" id="UP001219605"/>
    </source>
</evidence>
<dbReference type="Proteomes" id="UP001219605">
    <property type="component" value="Chromosome"/>
</dbReference>
<gene>
    <name evidence="1" type="ORF">PVK37_25570</name>
</gene>
<keyword evidence="2" id="KW-1185">Reference proteome</keyword>
<proteinExistence type="predicted"/>